<evidence type="ECO:0000313" key="3">
    <source>
        <dbReference type="EMBL" id="CAF0878583.1"/>
    </source>
</evidence>
<keyword evidence="1" id="KW-0175">Coiled coil</keyword>
<organism evidence="3 4">
    <name type="scientific">Adineta ricciae</name>
    <name type="common">Rotifer</name>
    <dbReference type="NCBI Taxonomy" id="249248"/>
    <lineage>
        <taxon>Eukaryota</taxon>
        <taxon>Metazoa</taxon>
        <taxon>Spiralia</taxon>
        <taxon>Gnathifera</taxon>
        <taxon>Rotifera</taxon>
        <taxon>Eurotatoria</taxon>
        <taxon>Bdelloidea</taxon>
        <taxon>Adinetida</taxon>
        <taxon>Adinetidae</taxon>
        <taxon>Adineta</taxon>
    </lineage>
</organism>
<evidence type="ECO:0000256" key="2">
    <source>
        <dbReference type="SAM" id="Phobius"/>
    </source>
</evidence>
<evidence type="ECO:0000313" key="4">
    <source>
        <dbReference type="Proteomes" id="UP000663852"/>
    </source>
</evidence>
<keyword evidence="2" id="KW-0472">Membrane</keyword>
<protein>
    <submittedName>
        <fullName evidence="3">Uncharacterized protein</fullName>
    </submittedName>
</protein>
<accession>A0A813Y089</accession>
<keyword evidence="2" id="KW-1133">Transmembrane helix</keyword>
<proteinExistence type="predicted"/>
<name>A0A813Y089_ADIRI</name>
<dbReference type="AlphaFoldDB" id="A0A813Y089"/>
<feature type="transmembrane region" description="Helical" evidence="2">
    <location>
        <begin position="41"/>
        <end position="60"/>
    </location>
</feature>
<feature type="transmembrane region" description="Helical" evidence="2">
    <location>
        <begin position="12"/>
        <end position="35"/>
    </location>
</feature>
<dbReference type="OrthoDB" id="10001701at2759"/>
<keyword evidence="2" id="KW-0812">Transmembrane</keyword>
<evidence type="ECO:0000256" key="1">
    <source>
        <dbReference type="SAM" id="Coils"/>
    </source>
</evidence>
<gene>
    <name evidence="3" type="ORF">EDS130_LOCUS8667</name>
</gene>
<feature type="coiled-coil region" evidence="1">
    <location>
        <begin position="95"/>
        <end position="151"/>
    </location>
</feature>
<reference evidence="3" key="1">
    <citation type="submission" date="2021-02" db="EMBL/GenBank/DDBJ databases">
        <authorList>
            <person name="Nowell W R."/>
        </authorList>
    </citation>
    <scope>NUCLEOTIDE SEQUENCE</scope>
</reference>
<dbReference type="Proteomes" id="UP000663852">
    <property type="component" value="Unassembled WGS sequence"/>
</dbReference>
<comment type="caution">
    <text evidence="3">The sequence shown here is derived from an EMBL/GenBank/DDBJ whole genome shotgun (WGS) entry which is preliminary data.</text>
</comment>
<dbReference type="EMBL" id="CAJNOJ010000028">
    <property type="protein sequence ID" value="CAF0878583.1"/>
    <property type="molecule type" value="Genomic_DNA"/>
</dbReference>
<sequence>MSNENDSKWSAKMLITWAILIDIGLLGCLFIMPLLRLIQDLFQLIYLLIISWFHSMSTIFRRWKNRLRCSGKRSIQHSRSSIFADTDLKTVTITMDRLANENHLLKERFDKLDEKYQRWIGDEQIYLLKRIEQLETENRQLHLNYRTYQLKSEKCLQSVTDLIIKLLFTQEELKKQCTDIHNAFDTVQLRKKVQRNESIPRNARSISCQFTSNSSNQPNRHTTNDQSTWFHRDLMIVEKDDLKMKIDQPTGMK</sequence>